<dbReference type="PANTHER" id="PTHR33406">
    <property type="entry name" value="MEMBRANE PROTEIN MJ1562-RELATED"/>
    <property type="match status" value="1"/>
</dbReference>
<name>A0ABV5GE20_9FLAO</name>
<keyword evidence="3 6" id="KW-0812">Transmembrane</keyword>
<sequence length="812" mass="91711">MKKKINAGFWEFIAGIILRNRIAISIGIVLLTIFLALQWKNVGMTYNEANLLPKNHKANKDYTQFLNVFGEEGNLVVIGIKDNKFFTPKAYKAWDELMTNLKSHKEVELVVSLNDLKKLQKNDTLEKFELVPLVNQKRTTDPKYLAEIKRQLFNDLPFYEGLLFNKKSGSIRSAIYINKKVVNSPIRKEFILNVLVPEVTKFEKTTGIDLKVSGMPYIRTINTDNMKGEIGLFIGAALFITSLIFFLFFRSHRATFISICILIVGVMWSFGTLGLFHYKITILTAIIPPLIIVIGITNCIFLINKYQQEIKTHRNQAKALQRVISKIGVSTLMTNLTTAIGFATFMITGNDLLYEFGLVTSINVITVYLLTLMVVPIVYSFMPLPKEKHLNHLSKNYLSSILNWVERHVRYKRNLIYSIYGLLLVFSVIGVSQMKVSGSLIGEMPKSASFFKDILFFEKEFNGVMPLEIMIDTKRKKGVMKASTLRKMDELQNTIDSIPELSKPVSIVNLVKYSKQAFYNGNPEYYDLPTSQEQAFILSYAKNATKGSKDNLMKSYVDKTGRYARITTFMKDIGTEEMAKIEKKLHAKIDKIFPSDSYEVTLTGKALVFQKGTTYLIGNLVESLIFAILLIALLMTYMFRSWKMIFASVVTNILPLCITSGLMGYFGIPLKPSTILVFSIAFGISVDNAIQFMAKYRHDLIQNGGKIEKAVISALHETGVSTFYTSVVLIFGFAVFTLSSFGGTIALGGLISVTLTFAMFANLVVLPALVLTTEKWGGKKKLTKKELTEEQPSINIYRDNTDDIDEITIENK</sequence>
<dbReference type="EMBL" id="JBHMFB010000016">
    <property type="protein sequence ID" value="MFB9089371.1"/>
    <property type="molecule type" value="Genomic_DNA"/>
</dbReference>
<dbReference type="PANTHER" id="PTHR33406:SF12">
    <property type="entry name" value="BLR2997 PROTEIN"/>
    <property type="match status" value="1"/>
</dbReference>
<feature type="transmembrane region" description="Helical" evidence="6">
    <location>
        <begin position="415"/>
        <end position="434"/>
    </location>
</feature>
<feature type="transmembrane region" description="Helical" evidence="6">
    <location>
        <begin position="644"/>
        <end position="668"/>
    </location>
</feature>
<evidence type="ECO:0000256" key="2">
    <source>
        <dbReference type="ARBA" id="ARBA00022475"/>
    </source>
</evidence>
<gene>
    <name evidence="8" type="ORF">ACFFUU_07155</name>
</gene>
<evidence type="ECO:0000313" key="9">
    <source>
        <dbReference type="Proteomes" id="UP001589576"/>
    </source>
</evidence>
<feature type="transmembrane region" description="Helical" evidence="6">
    <location>
        <begin position="745"/>
        <end position="771"/>
    </location>
</feature>
<dbReference type="InterPro" id="IPR004869">
    <property type="entry name" value="MMPL_dom"/>
</dbReference>
<evidence type="ECO:0000259" key="7">
    <source>
        <dbReference type="PROSITE" id="PS50156"/>
    </source>
</evidence>
<evidence type="ECO:0000256" key="4">
    <source>
        <dbReference type="ARBA" id="ARBA00022989"/>
    </source>
</evidence>
<evidence type="ECO:0000256" key="3">
    <source>
        <dbReference type="ARBA" id="ARBA00022692"/>
    </source>
</evidence>
<dbReference type="InterPro" id="IPR000731">
    <property type="entry name" value="SSD"/>
</dbReference>
<dbReference type="Gene3D" id="1.20.1640.10">
    <property type="entry name" value="Multidrug efflux transporter AcrB transmembrane domain"/>
    <property type="match status" value="2"/>
</dbReference>
<dbReference type="Pfam" id="PF03176">
    <property type="entry name" value="MMPL"/>
    <property type="match status" value="2"/>
</dbReference>
<accession>A0ABV5GE20</accession>
<dbReference type="Proteomes" id="UP001589576">
    <property type="component" value="Unassembled WGS sequence"/>
</dbReference>
<keyword evidence="5 6" id="KW-0472">Membrane</keyword>
<feature type="transmembrane region" description="Helical" evidence="6">
    <location>
        <begin position="282"/>
        <end position="303"/>
    </location>
</feature>
<evidence type="ECO:0000313" key="8">
    <source>
        <dbReference type="EMBL" id="MFB9089371.1"/>
    </source>
</evidence>
<feature type="transmembrane region" description="Helical" evidence="6">
    <location>
        <begin position="715"/>
        <end position="739"/>
    </location>
</feature>
<protein>
    <submittedName>
        <fullName evidence="8">RND family transporter</fullName>
    </submittedName>
</protein>
<evidence type="ECO:0000256" key="5">
    <source>
        <dbReference type="ARBA" id="ARBA00023136"/>
    </source>
</evidence>
<feature type="transmembrane region" description="Helical" evidence="6">
    <location>
        <begin position="21"/>
        <end position="39"/>
    </location>
</feature>
<feature type="transmembrane region" description="Helical" evidence="6">
    <location>
        <begin position="674"/>
        <end position="694"/>
    </location>
</feature>
<feature type="transmembrane region" description="Helical" evidence="6">
    <location>
        <begin position="323"/>
        <end position="347"/>
    </location>
</feature>
<feature type="transmembrane region" description="Helical" evidence="6">
    <location>
        <begin position="256"/>
        <end position="276"/>
    </location>
</feature>
<dbReference type="InterPro" id="IPR050545">
    <property type="entry name" value="Mycobact_MmpL"/>
</dbReference>
<feature type="transmembrane region" description="Helical" evidence="6">
    <location>
        <begin position="353"/>
        <end position="379"/>
    </location>
</feature>
<dbReference type="SUPFAM" id="SSF82866">
    <property type="entry name" value="Multidrug efflux transporter AcrB transmembrane domain"/>
    <property type="match status" value="2"/>
</dbReference>
<keyword evidence="9" id="KW-1185">Reference proteome</keyword>
<feature type="domain" description="SSD" evidence="7">
    <location>
        <begin position="256"/>
        <end position="381"/>
    </location>
</feature>
<keyword evidence="2" id="KW-1003">Cell membrane</keyword>
<feature type="transmembrane region" description="Helical" evidence="6">
    <location>
        <begin position="230"/>
        <end position="249"/>
    </location>
</feature>
<proteinExistence type="predicted"/>
<evidence type="ECO:0000256" key="1">
    <source>
        <dbReference type="ARBA" id="ARBA00004651"/>
    </source>
</evidence>
<feature type="transmembrane region" description="Helical" evidence="6">
    <location>
        <begin position="615"/>
        <end position="637"/>
    </location>
</feature>
<comment type="caution">
    <text evidence="8">The sequence shown here is derived from an EMBL/GenBank/DDBJ whole genome shotgun (WGS) entry which is preliminary data.</text>
</comment>
<organism evidence="8 9">
    <name type="scientific">Flavobacterium paronense</name>
    <dbReference type="NCBI Taxonomy" id="1392775"/>
    <lineage>
        <taxon>Bacteria</taxon>
        <taxon>Pseudomonadati</taxon>
        <taxon>Bacteroidota</taxon>
        <taxon>Flavobacteriia</taxon>
        <taxon>Flavobacteriales</taxon>
        <taxon>Flavobacteriaceae</taxon>
        <taxon>Flavobacterium</taxon>
    </lineage>
</organism>
<feature type="domain" description="SSD" evidence="7">
    <location>
        <begin position="646"/>
        <end position="772"/>
    </location>
</feature>
<dbReference type="PROSITE" id="PS50156">
    <property type="entry name" value="SSD"/>
    <property type="match status" value="2"/>
</dbReference>
<dbReference type="RefSeq" id="WP_290286359.1">
    <property type="nucleotide sequence ID" value="NZ_JAUFQN010000019.1"/>
</dbReference>
<evidence type="ECO:0000256" key="6">
    <source>
        <dbReference type="SAM" id="Phobius"/>
    </source>
</evidence>
<reference evidence="8 9" key="1">
    <citation type="submission" date="2024-09" db="EMBL/GenBank/DDBJ databases">
        <authorList>
            <person name="Sun Q."/>
            <person name="Mori K."/>
        </authorList>
    </citation>
    <scope>NUCLEOTIDE SEQUENCE [LARGE SCALE GENOMIC DNA]</scope>
    <source>
        <strain evidence="8 9">CECT 8460</strain>
    </source>
</reference>
<keyword evidence="4 6" id="KW-1133">Transmembrane helix</keyword>
<comment type="subcellular location">
    <subcellularLocation>
        <location evidence="1">Cell membrane</location>
        <topology evidence="1">Multi-pass membrane protein</topology>
    </subcellularLocation>
</comment>